<organism evidence="2 3">
    <name type="scientific">Linum trigynum</name>
    <dbReference type="NCBI Taxonomy" id="586398"/>
    <lineage>
        <taxon>Eukaryota</taxon>
        <taxon>Viridiplantae</taxon>
        <taxon>Streptophyta</taxon>
        <taxon>Embryophyta</taxon>
        <taxon>Tracheophyta</taxon>
        <taxon>Spermatophyta</taxon>
        <taxon>Magnoliopsida</taxon>
        <taxon>eudicotyledons</taxon>
        <taxon>Gunneridae</taxon>
        <taxon>Pentapetalae</taxon>
        <taxon>rosids</taxon>
        <taxon>fabids</taxon>
        <taxon>Malpighiales</taxon>
        <taxon>Linaceae</taxon>
        <taxon>Linum</taxon>
    </lineage>
</organism>
<evidence type="ECO:0000256" key="1">
    <source>
        <dbReference type="SAM" id="MobiDB-lite"/>
    </source>
</evidence>
<accession>A0AAV2EIE6</accession>
<feature type="region of interest" description="Disordered" evidence="1">
    <location>
        <begin position="1"/>
        <end position="71"/>
    </location>
</feature>
<reference evidence="2 3" key="1">
    <citation type="submission" date="2024-04" db="EMBL/GenBank/DDBJ databases">
        <authorList>
            <person name="Fracassetti M."/>
        </authorList>
    </citation>
    <scope>NUCLEOTIDE SEQUENCE [LARGE SCALE GENOMIC DNA]</scope>
</reference>
<keyword evidence="3" id="KW-1185">Reference proteome</keyword>
<dbReference type="Proteomes" id="UP001497516">
    <property type="component" value="Chromosome 4"/>
</dbReference>
<dbReference type="AlphaFoldDB" id="A0AAV2EIE6"/>
<name>A0AAV2EIE6_9ROSI</name>
<protein>
    <submittedName>
        <fullName evidence="2">Uncharacterized protein</fullName>
    </submittedName>
</protein>
<sequence length="71" mass="8345">MITDYHPDGDESEEAEYDLHRSRHRLGIEKRRQSDRGMERAEKGNEGDDEGVSGFEDSREEEFFDLREPSL</sequence>
<gene>
    <name evidence="2" type="ORF">LTRI10_LOCUS26841</name>
</gene>
<feature type="compositionally biased region" description="Basic and acidic residues" evidence="1">
    <location>
        <begin position="26"/>
        <end position="46"/>
    </location>
</feature>
<dbReference type="EMBL" id="OZ034817">
    <property type="protein sequence ID" value="CAL1385725.1"/>
    <property type="molecule type" value="Genomic_DNA"/>
</dbReference>
<proteinExistence type="predicted"/>
<evidence type="ECO:0000313" key="2">
    <source>
        <dbReference type="EMBL" id="CAL1385725.1"/>
    </source>
</evidence>
<evidence type="ECO:0000313" key="3">
    <source>
        <dbReference type="Proteomes" id="UP001497516"/>
    </source>
</evidence>